<dbReference type="InterPro" id="IPR013108">
    <property type="entry name" value="Amidohydro_3"/>
</dbReference>
<dbReference type="Gene3D" id="2.30.40.10">
    <property type="entry name" value="Urease, subunit C, domain 1"/>
    <property type="match status" value="1"/>
</dbReference>
<dbReference type="Pfam" id="PF07969">
    <property type="entry name" value="Amidohydro_3"/>
    <property type="match status" value="1"/>
</dbReference>
<dbReference type="InterPro" id="IPR050378">
    <property type="entry name" value="Metallo-dep_Hydrolases_sf"/>
</dbReference>
<dbReference type="InterPro" id="IPR032466">
    <property type="entry name" value="Metal_Hydrolase"/>
</dbReference>
<dbReference type="AlphaFoldDB" id="A0A4S4BGH1"/>
<name>A0A4S4BGH1_9BACL</name>
<dbReference type="PANTHER" id="PTHR11647:SF1">
    <property type="entry name" value="COLLAPSIN RESPONSE MEDIATOR PROTEIN"/>
    <property type="match status" value="1"/>
</dbReference>
<feature type="domain" description="Amidohydrolase 3" evidence="2">
    <location>
        <begin position="409"/>
        <end position="516"/>
    </location>
</feature>
<dbReference type="SUPFAM" id="SSF51338">
    <property type="entry name" value="Composite domain of metallo-dependent hydrolases"/>
    <property type="match status" value="1"/>
</dbReference>
<reference evidence="3 4" key="1">
    <citation type="submission" date="2019-04" db="EMBL/GenBank/DDBJ databases">
        <title>Cohnella sp. nov. isolated from preserved vegetables.</title>
        <authorList>
            <person name="Lin S.-Y."/>
            <person name="Hung M.-H."/>
            <person name="Young C.-C."/>
        </authorList>
    </citation>
    <scope>NUCLEOTIDE SEQUENCE [LARGE SCALE GENOMIC DNA]</scope>
    <source>
        <strain evidence="3 4">CC-MHH1044</strain>
    </source>
</reference>
<evidence type="ECO:0000256" key="1">
    <source>
        <dbReference type="SAM" id="MobiDB-lite"/>
    </source>
</evidence>
<evidence type="ECO:0000259" key="2">
    <source>
        <dbReference type="Pfam" id="PF07969"/>
    </source>
</evidence>
<sequence>MTNNPRSRRGVPVLLLSGAAAALALAGALRLGVPSNTQPAEAPSVRDTEGVLLPGFSPKTASSGKPANAAAIAALSPIDVPTQAELNRMYDVVLLGGRVVNPETGLDREGLNVAISGGTIELVTDREVKGRRTIDARGLVVAPGFIDNLSYDPNPLGVWTKLADGVTSNIAMHGGTASPEKWYSYYSRIRTPLNFGASFFYTQARNRLEIGRYEPANPVQGELLAEQAERALNEGALGISFSLEYVPGIGPSEIVPLMRLAYEYNVPVYFHARYSDMEEPGTNLEAIQELIGYAEKTGASVHVDHINSTGGTFSMKQSLDMLAEAREKGLDLTACTYPYDYWGTYLNSARFDEGWQQRFRITYNDLQIAGTPERLTEPTFKEYRRQGKLAVAYAIPEQDIVDSLSSPFVMIGSDAILEPGLNNHPRASGTFARTIGLYSREHAVLPLIDAVGKMTLLPARRLEKQAPSLRRKGRLARGMDADIVIFDYESIRDRSTVEKPDLPSQGIRYVLVGGKIALDGNGMHKSVPVGQPIRSEFVRYEGAAGLLELNQEKEKSFVPIVSYRGEDYVDLAVLQAFGSTPSREEPGGDWRLQQGAGRSRNVPEAGAAGPGLRELMLERGHRLKWEEGSAELLSIGDRDYVGLETLGRLGIALARSVGGWTASVPQ</sequence>
<accession>A0A4S4BGH1</accession>
<organism evidence="3 4">
    <name type="scientific">Cohnella fermenti</name>
    <dbReference type="NCBI Taxonomy" id="2565925"/>
    <lineage>
        <taxon>Bacteria</taxon>
        <taxon>Bacillati</taxon>
        <taxon>Bacillota</taxon>
        <taxon>Bacilli</taxon>
        <taxon>Bacillales</taxon>
        <taxon>Paenibacillaceae</taxon>
        <taxon>Cohnella</taxon>
    </lineage>
</organism>
<feature type="region of interest" description="Disordered" evidence="1">
    <location>
        <begin position="580"/>
        <end position="609"/>
    </location>
</feature>
<dbReference type="Gene3D" id="3.20.20.140">
    <property type="entry name" value="Metal-dependent hydrolases"/>
    <property type="match status" value="1"/>
</dbReference>
<dbReference type="PANTHER" id="PTHR11647">
    <property type="entry name" value="HYDRANTOINASE/DIHYDROPYRIMIDINASE FAMILY MEMBER"/>
    <property type="match status" value="1"/>
</dbReference>
<comment type="caution">
    <text evidence="3">The sequence shown here is derived from an EMBL/GenBank/DDBJ whole genome shotgun (WGS) entry which is preliminary data.</text>
</comment>
<dbReference type="OrthoDB" id="9775607at2"/>
<evidence type="ECO:0000313" key="3">
    <source>
        <dbReference type="EMBL" id="THF73516.1"/>
    </source>
</evidence>
<dbReference type="NCBIfam" id="NF006560">
    <property type="entry name" value="PRK09061.1"/>
    <property type="match status" value="1"/>
</dbReference>
<keyword evidence="4" id="KW-1185">Reference proteome</keyword>
<dbReference type="EMBL" id="SSOB01000054">
    <property type="protein sequence ID" value="THF73516.1"/>
    <property type="molecule type" value="Genomic_DNA"/>
</dbReference>
<proteinExistence type="predicted"/>
<dbReference type="SUPFAM" id="SSF51556">
    <property type="entry name" value="Metallo-dependent hydrolases"/>
    <property type="match status" value="1"/>
</dbReference>
<dbReference type="InterPro" id="IPR011059">
    <property type="entry name" value="Metal-dep_hydrolase_composite"/>
</dbReference>
<dbReference type="GO" id="GO:0016810">
    <property type="term" value="F:hydrolase activity, acting on carbon-nitrogen (but not peptide) bonds"/>
    <property type="evidence" value="ECO:0007669"/>
    <property type="project" value="InterPro"/>
</dbReference>
<gene>
    <name evidence="3" type="ORF">E6C55_28940</name>
</gene>
<evidence type="ECO:0000313" key="4">
    <source>
        <dbReference type="Proteomes" id="UP000310636"/>
    </source>
</evidence>
<protein>
    <submittedName>
        <fullName evidence="3">Aminoacylase</fullName>
    </submittedName>
</protein>
<dbReference type="Proteomes" id="UP000310636">
    <property type="component" value="Unassembled WGS sequence"/>
</dbReference>